<name>A0AAU7CKF1_9BACT</name>
<dbReference type="SUPFAM" id="SSF46785">
    <property type="entry name" value="Winged helix' DNA-binding domain"/>
    <property type="match status" value="1"/>
</dbReference>
<dbReference type="GO" id="GO:0003677">
    <property type="term" value="F:DNA binding"/>
    <property type="evidence" value="ECO:0007669"/>
    <property type="project" value="UniProtKB-KW"/>
</dbReference>
<evidence type="ECO:0000256" key="4">
    <source>
        <dbReference type="ARBA" id="ARBA00023163"/>
    </source>
</evidence>
<dbReference type="PIRSF" id="PIRSF019455">
    <property type="entry name" value="CopR_AtkY"/>
    <property type="match status" value="1"/>
</dbReference>
<dbReference type="InterPro" id="IPR036390">
    <property type="entry name" value="WH_DNA-bd_sf"/>
</dbReference>
<evidence type="ECO:0000313" key="5">
    <source>
        <dbReference type="EMBL" id="XBH05116.1"/>
    </source>
</evidence>
<keyword evidence="3" id="KW-0238">DNA-binding</keyword>
<evidence type="ECO:0000256" key="2">
    <source>
        <dbReference type="ARBA" id="ARBA00023015"/>
    </source>
</evidence>
<dbReference type="InterPro" id="IPR005650">
    <property type="entry name" value="BlaI_family"/>
</dbReference>
<reference evidence="5" key="1">
    <citation type="submission" date="2024-05" db="EMBL/GenBank/DDBJ databases">
        <title>Planctomycetes of the genus Singulisphaera possess chitinolytic capabilities.</title>
        <authorList>
            <person name="Ivanova A."/>
        </authorList>
    </citation>
    <scope>NUCLEOTIDE SEQUENCE</scope>
    <source>
        <strain evidence="5">Ch08T</strain>
    </source>
</reference>
<keyword evidence="2" id="KW-0805">Transcription regulation</keyword>
<organism evidence="5">
    <name type="scientific">Singulisphaera sp. Ch08</name>
    <dbReference type="NCBI Taxonomy" id="3120278"/>
    <lineage>
        <taxon>Bacteria</taxon>
        <taxon>Pseudomonadati</taxon>
        <taxon>Planctomycetota</taxon>
        <taxon>Planctomycetia</taxon>
        <taxon>Isosphaerales</taxon>
        <taxon>Isosphaeraceae</taxon>
        <taxon>Singulisphaera</taxon>
    </lineage>
</organism>
<dbReference type="Pfam" id="PF03965">
    <property type="entry name" value="Penicillinase_R"/>
    <property type="match status" value="1"/>
</dbReference>
<comment type="similarity">
    <text evidence="1">Belongs to the BlaI transcriptional regulatory family.</text>
</comment>
<proteinExistence type="inferred from homology"/>
<keyword evidence="4" id="KW-0804">Transcription</keyword>
<dbReference type="InterPro" id="IPR036388">
    <property type="entry name" value="WH-like_DNA-bd_sf"/>
</dbReference>
<dbReference type="GO" id="GO:0045892">
    <property type="term" value="P:negative regulation of DNA-templated transcription"/>
    <property type="evidence" value="ECO:0007669"/>
    <property type="project" value="InterPro"/>
</dbReference>
<dbReference type="AlphaFoldDB" id="A0AAU7CKF1"/>
<gene>
    <name evidence="5" type="ORF">V5E97_03600</name>
</gene>
<dbReference type="EMBL" id="CP155447">
    <property type="protein sequence ID" value="XBH05116.1"/>
    <property type="molecule type" value="Genomic_DNA"/>
</dbReference>
<dbReference type="RefSeq" id="WP_406697916.1">
    <property type="nucleotide sequence ID" value="NZ_CP155447.1"/>
</dbReference>
<evidence type="ECO:0000256" key="1">
    <source>
        <dbReference type="ARBA" id="ARBA00011046"/>
    </source>
</evidence>
<protein>
    <submittedName>
        <fullName evidence="5">BlaI/MecI/CopY family transcriptional regulator</fullName>
    </submittedName>
</protein>
<accession>A0AAU7CKF1</accession>
<sequence>MAKKSVEELGTLQAATLEAVWALGEATVHQVREHLAKDKPLAYTTVLTALQKLEKAGWLSHRAEGRSYVYVPTTTQRQSVTASAMRLVKKSFGGDPMRLFRQLLDARPYSDDELAELRRMIAAKRKEKKDA</sequence>
<dbReference type="Gene3D" id="1.10.10.10">
    <property type="entry name" value="Winged helix-like DNA-binding domain superfamily/Winged helix DNA-binding domain"/>
    <property type="match status" value="1"/>
</dbReference>
<evidence type="ECO:0000256" key="3">
    <source>
        <dbReference type="ARBA" id="ARBA00023125"/>
    </source>
</evidence>